<dbReference type="Proteomes" id="UP000243975">
    <property type="component" value="Unassembled WGS sequence"/>
</dbReference>
<keyword evidence="2" id="KW-1185">Reference proteome</keyword>
<reference evidence="1 2" key="1">
    <citation type="journal article" date="2016" name="Sci. Rep.">
        <title>The genome sequence of the outbreeding globe artichoke constructed de novo incorporating a phase-aware low-pass sequencing strategy of F1 progeny.</title>
        <authorList>
            <person name="Scaglione D."/>
            <person name="Reyes-Chin-Wo S."/>
            <person name="Acquadro A."/>
            <person name="Froenicke L."/>
            <person name="Portis E."/>
            <person name="Beitel C."/>
            <person name="Tirone M."/>
            <person name="Mauro R."/>
            <person name="Lo Monaco A."/>
            <person name="Mauromicale G."/>
            <person name="Faccioli P."/>
            <person name="Cattivelli L."/>
            <person name="Rieseberg L."/>
            <person name="Michelmore R."/>
            <person name="Lanteri S."/>
        </authorList>
    </citation>
    <scope>NUCLEOTIDE SEQUENCE [LARGE SCALE GENOMIC DNA]</scope>
    <source>
        <strain evidence="1">2C</strain>
    </source>
</reference>
<gene>
    <name evidence="1" type="ORF">Ccrd_006473</name>
</gene>
<evidence type="ECO:0000313" key="2">
    <source>
        <dbReference type="Proteomes" id="UP000243975"/>
    </source>
</evidence>
<evidence type="ECO:0000313" key="1">
    <source>
        <dbReference type="EMBL" id="KVH91501.1"/>
    </source>
</evidence>
<organism evidence="1 2">
    <name type="scientific">Cynara cardunculus var. scolymus</name>
    <name type="common">Globe artichoke</name>
    <name type="synonym">Cynara scolymus</name>
    <dbReference type="NCBI Taxonomy" id="59895"/>
    <lineage>
        <taxon>Eukaryota</taxon>
        <taxon>Viridiplantae</taxon>
        <taxon>Streptophyta</taxon>
        <taxon>Embryophyta</taxon>
        <taxon>Tracheophyta</taxon>
        <taxon>Spermatophyta</taxon>
        <taxon>Magnoliopsida</taxon>
        <taxon>eudicotyledons</taxon>
        <taxon>Gunneridae</taxon>
        <taxon>Pentapetalae</taxon>
        <taxon>asterids</taxon>
        <taxon>campanulids</taxon>
        <taxon>Asterales</taxon>
        <taxon>Asteraceae</taxon>
        <taxon>Carduoideae</taxon>
        <taxon>Cardueae</taxon>
        <taxon>Carduinae</taxon>
        <taxon>Cynara</taxon>
    </lineage>
</organism>
<comment type="caution">
    <text evidence="1">The sequence shown here is derived from an EMBL/GenBank/DDBJ whole genome shotgun (WGS) entry which is preliminary data.</text>
</comment>
<protein>
    <submittedName>
        <fullName evidence="1">Uncharacterized protein</fullName>
    </submittedName>
</protein>
<name>A0A103XIN8_CYNCS</name>
<dbReference type="AlphaFoldDB" id="A0A103XIN8"/>
<sequence>MFITSDLPDQLHLGVTDTYTETDVALSFGQAYDWYFCPSEKYIADFTWSSKHMHFEVFPQYGKKICDRFKLVLGVEVQSSAKSESIDVENLSESKTAVVNDQRPCADRTDCSFFCPPSSRICYYQYTDFEVLIKHLNHNSTSSNNYGSTFYWS</sequence>
<dbReference type="Gramene" id="KVH91501">
    <property type="protein sequence ID" value="KVH91501"/>
    <property type="gene ID" value="Ccrd_006473"/>
</dbReference>
<proteinExistence type="predicted"/>
<accession>A0A103XIN8</accession>
<dbReference type="EMBL" id="LEKV01004935">
    <property type="protein sequence ID" value="KVH91501.1"/>
    <property type="molecule type" value="Genomic_DNA"/>
</dbReference>